<dbReference type="OrthoDB" id="5526367at2"/>
<dbReference type="NCBIfam" id="NF033517">
    <property type="entry name" value="transpos_IS66"/>
    <property type="match status" value="1"/>
</dbReference>
<dbReference type="EMBL" id="WVUD01000054">
    <property type="protein sequence ID" value="MYL85073.1"/>
    <property type="molecule type" value="Genomic_DNA"/>
</dbReference>
<dbReference type="PANTHER" id="PTHR33678">
    <property type="entry name" value="BLL1576 PROTEIN"/>
    <property type="match status" value="1"/>
</dbReference>
<proteinExistence type="predicted"/>
<dbReference type="AlphaFoldDB" id="A0A7C9MN45"/>
<evidence type="ECO:0000313" key="3">
    <source>
        <dbReference type="Proteomes" id="UP000482487"/>
    </source>
</evidence>
<evidence type="ECO:0000313" key="2">
    <source>
        <dbReference type="EMBL" id="MYL85073.1"/>
    </source>
</evidence>
<comment type="caution">
    <text evidence="2">The sequence shown here is derived from an EMBL/GenBank/DDBJ whole genome shotgun (WGS) entry which is preliminary data.</text>
</comment>
<gene>
    <name evidence="2" type="ORF">GTA51_18335</name>
</gene>
<dbReference type="Proteomes" id="UP000482487">
    <property type="component" value="Unassembled WGS sequence"/>
</dbReference>
<organism evidence="2 3">
    <name type="scientific">Solidesulfovibrio aerotolerans</name>
    <dbReference type="NCBI Taxonomy" id="295255"/>
    <lineage>
        <taxon>Bacteria</taxon>
        <taxon>Pseudomonadati</taxon>
        <taxon>Thermodesulfobacteriota</taxon>
        <taxon>Desulfovibrionia</taxon>
        <taxon>Desulfovibrionales</taxon>
        <taxon>Desulfovibrionaceae</taxon>
        <taxon>Solidesulfovibrio</taxon>
    </lineage>
</organism>
<sequence>MGVRQQCLRPTEITELHPGPCACGCPDLIDPEPYYIHQHIEIPEPRLDVEHIILYQGRCSRCGRMVKALVPPEKRTGFGPRLSANIAELCGIHGDSRRAVQDYLLSVFGLPISQGGIQKVIDRVSQAIKPHYDSIAKVARNAPVGHVDETSWRRKAKLVWLWVLASSRAALFMIHPRRSKAAFEELVQGWSGILVADGYAVYRQWVGLRQACLAHLIREAEGLAERKDAALAQCGTWARDELRRLCHMAKAPPTVGEWRAFIARLHRLISIYGDRKDPAGRLVRHLEREMEHLWLFLQEAGVEPTNNLAERTLRFGVLWRKRSLGTASESGDNWVERILSLRQTCKIQGRRTFPVLVDAMAAAFQTRSPNLDWIQALLIP</sequence>
<keyword evidence="3" id="KW-1185">Reference proteome</keyword>
<dbReference type="PANTHER" id="PTHR33678:SF2">
    <property type="match status" value="1"/>
</dbReference>
<dbReference type="InterPro" id="IPR052344">
    <property type="entry name" value="Transposase-related"/>
</dbReference>
<reference evidence="2 3" key="1">
    <citation type="submission" date="2020-01" db="EMBL/GenBank/DDBJ databases">
        <title>Genome sequence of Desulfovibrio aerotolerans DSM 16695(T).</title>
        <authorList>
            <person name="Karnachuk O."/>
            <person name="Avakyan M."/>
            <person name="Mardanov A."/>
            <person name="Kadnikov V."/>
            <person name="Ravin N."/>
        </authorList>
    </citation>
    <scope>NUCLEOTIDE SEQUENCE [LARGE SCALE GENOMIC DNA]</scope>
    <source>
        <strain evidence="2 3">DSM 16695</strain>
    </source>
</reference>
<evidence type="ECO:0000259" key="1">
    <source>
        <dbReference type="Pfam" id="PF03050"/>
    </source>
</evidence>
<dbReference type="Pfam" id="PF03050">
    <property type="entry name" value="DDE_Tnp_IS66"/>
    <property type="match status" value="1"/>
</dbReference>
<dbReference type="InterPro" id="IPR004291">
    <property type="entry name" value="Transposase_IS66_central"/>
</dbReference>
<name>A0A7C9MN45_9BACT</name>
<feature type="domain" description="Transposase IS66 central" evidence="1">
    <location>
        <begin position="102"/>
        <end position="331"/>
    </location>
</feature>
<protein>
    <submittedName>
        <fullName evidence="2">IS66 family transposase</fullName>
    </submittedName>
</protein>
<accession>A0A7C9MN45</accession>